<dbReference type="PANTHER" id="PTHR43214:SF24">
    <property type="entry name" value="TRANSCRIPTIONAL REGULATORY PROTEIN NARL-RELATED"/>
    <property type="match status" value="1"/>
</dbReference>
<dbReference type="InterPro" id="IPR058245">
    <property type="entry name" value="NreC/VraR/RcsB-like_REC"/>
</dbReference>
<evidence type="ECO:0000256" key="3">
    <source>
        <dbReference type="ARBA" id="ARBA00023125"/>
    </source>
</evidence>
<feature type="modified residue" description="4-aspartylphosphate" evidence="5">
    <location>
        <position position="52"/>
    </location>
</feature>
<evidence type="ECO:0000256" key="4">
    <source>
        <dbReference type="ARBA" id="ARBA00023163"/>
    </source>
</evidence>
<dbReference type="CDD" id="cd06170">
    <property type="entry name" value="LuxR_C_like"/>
    <property type="match status" value="1"/>
</dbReference>
<dbReference type="InterPro" id="IPR001789">
    <property type="entry name" value="Sig_transdc_resp-reg_receiver"/>
</dbReference>
<evidence type="ECO:0000256" key="2">
    <source>
        <dbReference type="ARBA" id="ARBA00023015"/>
    </source>
</evidence>
<dbReference type="SUPFAM" id="SSF52172">
    <property type="entry name" value="CheY-like"/>
    <property type="match status" value="1"/>
</dbReference>
<dbReference type="SMART" id="SM00421">
    <property type="entry name" value="HTH_LUXR"/>
    <property type="match status" value="1"/>
</dbReference>
<evidence type="ECO:0000256" key="5">
    <source>
        <dbReference type="PROSITE-ProRule" id="PRU00169"/>
    </source>
</evidence>
<keyword evidence="3" id="KW-0238">DNA-binding</keyword>
<dbReference type="Proteomes" id="UP001369736">
    <property type="component" value="Unassembled WGS sequence"/>
</dbReference>
<sequence length="215" mass="23113">MRIVIGEDEALLRQGLVHVLGHTGHTVCGAAADAPELARLVAEHEPDLLVTDIRMPPGNTDDGLRAALALHRGPAATPVVLLSQHLQRRYARELLAERPTGVGYLLKQRIADIATFVADLERVAAGGTVLDPEIVALMAARARLDDDAFGGLSPRQQEVLRHMAEGRSNAAIGRTLGVTEKAVIGQISRIYETLGLPPTDDDHRRVLAVVRYLAG</sequence>
<dbReference type="RefSeq" id="WP_337702771.1">
    <property type="nucleotide sequence ID" value="NZ_JBBEGM010000003.1"/>
</dbReference>
<keyword evidence="1 5" id="KW-0597">Phosphoprotein</keyword>
<evidence type="ECO:0000313" key="8">
    <source>
        <dbReference type="EMBL" id="MEJ2861773.1"/>
    </source>
</evidence>
<keyword evidence="2" id="KW-0805">Transcription regulation</keyword>
<dbReference type="SUPFAM" id="SSF46894">
    <property type="entry name" value="C-terminal effector domain of the bipartite response regulators"/>
    <property type="match status" value="1"/>
</dbReference>
<name>A0ABU8M5U1_9PSEU</name>
<dbReference type="PRINTS" id="PR00038">
    <property type="entry name" value="HTHLUXR"/>
</dbReference>
<dbReference type="Pfam" id="PF00196">
    <property type="entry name" value="GerE"/>
    <property type="match status" value="1"/>
</dbReference>
<evidence type="ECO:0000256" key="1">
    <source>
        <dbReference type="ARBA" id="ARBA00022553"/>
    </source>
</evidence>
<dbReference type="Gene3D" id="3.40.50.2300">
    <property type="match status" value="1"/>
</dbReference>
<dbReference type="SMART" id="SM00448">
    <property type="entry name" value="REC"/>
    <property type="match status" value="1"/>
</dbReference>
<dbReference type="InterPro" id="IPR000792">
    <property type="entry name" value="Tscrpt_reg_LuxR_C"/>
</dbReference>
<keyword evidence="9" id="KW-1185">Reference proteome</keyword>
<evidence type="ECO:0000259" key="6">
    <source>
        <dbReference type="PROSITE" id="PS50043"/>
    </source>
</evidence>
<evidence type="ECO:0000313" key="9">
    <source>
        <dbReference type="Proteomes" id="UP001369736"/>
    </source>
</evidence>
<protein>
    <submittedName>
        <fullName evidence="8">Response regulator transcription factor</fullName>
    </submittedName>
</protein>
<reference evidence="8 9" key="1">
    <citation type="submission" date="2024-03" db="EMBL/GenBank/DDBJ databases">
        <title>Actinomycetospora sp. OC33-EN07, a novel actinomycete isolated from wild orchid (Aerides multiflora).</title>
        <authorList>
            <person name="Suriyachadkun C."/>
        </authorList>
    </citation>
    <scope>NUCLEOTIDE SEQUENCE [LARGE SCALE GENOMIC DNA]</scope>
    <source>
        <strain evidence="8 9">OC33-EN07</strain>
    </source>
</reference>
<accession>A0ABU8M5U1</accession>
<comment type="caution">
    <text evidence="8">The sequence shown here is derived from an EMBL/GenBank/DDBJ whole genome shotgun (WGS) entry which is preliminary data.</text>
</comment>
<dbReference type="InterPro" id="IPR039420">
    <property type="entry name" value="WalR-like"/>
</dbReference>
<dbReference type="PANTHER" id="PTHR43214">
    <property type="entry name" value="TWO-COMPONENT RESPONSE REGULATOR"/>
    <property type="match status" value="1"/>
</dbReference>
<keyword evidence="4" id="KW-0804">Transcription</keyword>
<dbReference type="EMBL" id="JBBEGM010000003">
    <property type="protein sequence ID" value="MEJ2861773.1"/>
    <property type="molecule type" value="Genomic_DNA"/>
</dbReference>
<gene>
    <name evidence="8" type="ORF">WCD58_11435</name>
</gene>
<dbReference type="PROSITE" id="PS50043">
    <property type="entry name" value="HTH_LUXR_2"/>
    <property type="match status" value="1"/>
</dbReference>
<dbReference type="InterPro" id="IPR011006">
    <property type="entry name" value="CheY-like_superfamily"/>
</dbReference>
<proteinExistence type="predicted"/>
<organism evidence="8 9">
    <name type="scientific">Actinomycetospora flava</name>
    <dbReference type="NCBI Taxonomy" id="3129232"/>
    <lineage>
        <taxon>Bacteria</taxon>
        <taxon>Bacillati</taxon>
        <taxon>Actinomycetota</taxon>
        <taxon>Actinomycetes</taxon>
        <taxon>Pseudonocardiales</taxon>
        <taxon>Pseudonocardiaceae</taxon>
        <taxon>Actinomycetospora</taxon>
    </lineage>
</organism>
<evidence type="ECO:0000259" key="7">
    <source>
        <dbReference type="PROSITE" id="PS50110"/>
    </source>
</evidence>
<dbReference type="InterPro" id="IPR016032">
    <property type="entry name" value="Sig_transdc_resp-reg_C-effctor"/>
</dbReference>
<feature type="domain" description="HTH luxR-type" evidence="6">
    <location>
        <begin position="145"/>
        <end position="215"/>
    </location>
</feature>
<feature type="domain" description="Response regulatory" evidence="7">
    <location>
        <begin position="2"/>
        <end position="122"/>
    </location>
</feature>
<dbReference type="CDD" id="cd17535">
    <property type="entry name" value="REC_NarL-like"/>
    <property type="match status" value="1"/>
</dbReference>
<dbReference type="Pfam" id="PF00072">
    <property type="entry name" value="Response_reg"/>
    <property type="match status" value="1"/>
</dbReference>
<dbReference type="PROSITE" id="PS50110">
    <property type="entry name" value="RESPONSE_REGULATORY"/>
    <property type="match status" value="1"/>
</dbReference>